<evidence type="ECO:0000313" key="2">
    <source>
        <dbReference type="Proteomes" id="UP000466586"/>
    </source>
</evidence>
<dbReference type="RefSeq" id="WP_160842794.1">
    <property type="nucleotide sequence ID" value="NZ_WVHT01000001.1"/>
</dbReference>
<reference evidence="1 2" key="1">
    <citation type="submission" date="2019-11" db="EMBL/GenBank/DDBJ databases">
        <title>Pedobacter sp. HMF7647 Genome sequencing and assembly.</title>
        <authorList>
            <person name="Kang H."/>
            <person name="Kim H."/>
            <person name="Joh K."/>
        </authorList>
    </citation>
    <scope>NUCLEOTIDE SEQUENCE [LARGE SCALE GENOMIC DNA]</scope>
    <source>
        <strain evidence="1 2">HMF7647</strain>
    </source>
</reference>
<dbReference type="Pfam" id="PF08811">
    <property type="entry name" value="DUF1800"/>
    <property type="match status" value="1"/>
</dbReference>
<name>A0A7K1Y4V7_9SPHI</name>
<dbReference type="Proteomes" id="UP000466586">
    <property type="component" value="Unassembled WGS sequence"/>
</dbReference>
<comment type="caution">
    <text evidence="1">The sequence shown here is derived from an EMBL/GenBank/DDBJ whole genome shotgun (WGS) entry which is preliminary data.</text>
</comment>
<gene>
    <name evidence="1" type="ORF">GS399_01420</name>
</gene>
<sequence>MALTSNQLKIKHLYSRAGFGISYNDLEAKKHHSISKAVDDLFSESKKWEPLELDQEYVPKSSIKAMAQLTPDEKKQLIKDTRSLTKDMNLIWYDKMSTERGQLREKMTLFWHGHFACRGFFPGPLKQLNNIHREYAFGNFKDMLLAVSRSPAMLQFLNNQQNKKGHPNENFARELMELFTLGRGNYTEQDIKESARAFTGWGYNRDGEYINRPFVHDDGVKTFFGKTGNFDGNDIINIILERPEAAQFITRKLYVFFVNDTPDENRVKELADYFYQRKYNIGDLLHMMFTSDWFYNSANMGNKIKSPAELIVGLNRQFSIDYKIPEVQLKFQSALGQTLFYPPNVAGWPGGKNWIDSSSLMLRLKIPSLILNDGEIEFSGKADPEDEAAIALKKGIQKQTTSRKLQTFANWDKFLAQFPASADPSLMAEFLLQPKPVSQIMNTLKQSGGLKNAAIEAVSTPEYQLC</sequence>
<keyword evidence="2" id="KW-1185">Reference proteome</keyword>
<evidence type="ECO:0000313" key="1">
    <source>
        <dbReference type="EMBL" id="MXV49615.1"/>
    </source>
</evidence>
<dbReference type="AlphaFoldDB" id="A0A7K1Y4V7"/>
<accession>A0A7K1Y4V7</accession>
<dbReference type="InterPro" id="IPR014917">
    <property type="entry name" value="DUF1800"/>
</dbReference>
<organism evidence="1 2">
    <name type="scientific">Hufsiella arboris</name>
    <dbReference type="NCBI Taxonomy" id="2695275"/>
    <lineage>
        <taxon>Bacteria</taxon>
        <taxon>Pseudomonadati</taxon>
        <taxon>Bacteroidota</taxon>
        <taxon>Sphingobacteriia</taxon>
        <taxon>Sphingobacteriales</taxon>
        <taxon>Sphingobacteriaceae</taxon>
        <taxon>Hufsiella</taxon>
    </lineage>
</organism>
<protein>
    <submittedName>
        <fullName evidence="1">DUF1800 family protein</fullName>
    </submittedName>
</protein>
<dbReference type="EMBL" id="WVHT01000001">
    <property type="protein sequence ID" value="MXV49615.1"/>
    <property type="molecule type" value="Genomic_DNA"/>
</dbReference>
<proteinExistence type="predicted"/>